<sequence>FRDRLVLFASVIFVLRARFYFQKQLSPVVNRSHCNSYRGRIKRSSNPPVILLLNRPLYYPFRCTSFQPSIQD</sequence>
<proteinExistence type="predicted"/>
<accession>A0A915KL58</accession>
<evidence type="ECO:0000313" key="3">
    <source>
        <dbReference type="WBParaSite" id="nRc.2.0.1.t38763-RA"/>
    </source>
</evidence>
<keyword evidence="2" id="KW-1185">Reference proteome</keyword>
<evidence type="ECO:0000256" key="1">
    <source>
        <dbReference type="SAM" id="SignalP"/>
    </source>
</evidence>
<feature type="chain" id="PRO_5037228718" evidence="1">
    <location>
        <begin position="18"/>
        <end position="72"/>
    </location>
</feature>
<dbReference type="WBParaSite" id="nRc.2.0.1.t38763-RA">
    <property type="protein sequence ID" value="nRc.2.0.1.t38763-RA"/>
    <property type="gene ID" value="nRc.2.0.1.g38763"/>
</dbReference>
<reference evidence="3" key="1">
    <citation type="submission" date="2022-11" db="UniProtKB">
        <authorList>
            <consortium name="WormBaseParasite"/>
        </authorList>
    </citation>
    <scope>IDENTIFICATION</scope>
</reference>
<dbReference type="Proteomes" id="UP000887565">
    <property type="component" value="Unplaced"/>
</dbReference>
<protein>
    <submittedName>
        <fullName evidence="3">Uncharacterized protein</fullName>
    </submittedName>
</protein>
<evidence type="ECO:0000313" key="2">
    <source>
        <dbReference type="Proteomes" id="UP000887565"/>
    </source>
</evidence>
<dbReference type="AlphaFoldDB" id="A0A915KL58"/>
<keyword evidence="1" id="KW-0732">Signal</keyword>
<feature type="signal peptide" evidence="1">
    <location>
        <begin position="1"/>
        <end position="17"/>
    </location>
</feature>
<name>A0A915KL58_ROMCU</name>
<organism evidence="2 3">
    <name type="scientific">Romanomermis culicivorax</name>
    <name type="common">Nematode worm</name>
    <dbReference type="NCBI Taxonomy" id="13658"/>
    <lineage>
        <taxon>Eukaryota</taxon>
        <taxon>Metazoa</taxon>
        <taxon>Ecdysozoa</taxon>
        <taxon>Nematoda</taxon>
        <taxon>Enoplea</taxon>
        <taxon>Dorylaimia</taxon>
        <taxon>Mermithida</taxon>
        <taxon>Mermithoidea</taxon>
        <taxon>Mermithidae</taxon>
        <taxon>Romanomermis</taxon>
    </lineage>
</organism>